<dbReference type="Gene3D" id="3.40.50.300">
    <property type="entry name" value="P-loop containing nucleotide triphosphate hydrolases"/>
    <property type="match status" value="1"/>
</dbReference>
<evidence type="ECO:0000256" key="3">
    <source>
        <dbReference type="ARBA" id="ARBA00022741"/>
    </source>
</evidence>
<dbReference type="UniPathway" id="UPA00588">
    <property type="reaction ID" value="UER00649"/>
</dbReference>
<dbReference type="SUPFAM" id="SSF52540">
    <property type="entry name" value="P-loop containing nucleoside triphosphate hydrolases"/>
    <property type="match status" value="1"/>
</dbReference>
<feature type="binding site" evidence="5">
    <location>
        <begin position="69"/>
        <end position="71"/>
    </location>
    <ligand>
        <name>AMP</name>
        <dbReference type="ChEBI" id="CHEBI:456215"/>
    </ligand>
</feature>
<protein>
    <recommendedName>
        <fullName evidence="5 7">Adenylate kinase</fullName>
        <shortName evidence="5">AK</shortName>
        <ecNumber evidence="5 7">2.7.4.3</ecNumber>
    </recommendedName>
    <alternativeName>
        <fullName evidence="5">ATP-AMP transphosphorylase</fullName>
    </alternativeName>
    <alternativeName>
        <fullName evidence="5">ATP:AMP phosphotransferase</fullName>
    </alternativeName>
    <alternativeName>
        <fullName evidence="5">Adenylate monophosphate kinase</fullName>
    </alternativeName>
</protein>
<evidence type="ECO:0000313" key="9">
    <source>
        <dbReference type="EMBL" id="RLL65010.1"/>
    </source>
</evidence>
<sequence length="229" mass="23666">MAETENTVETTAAVLILLGPPGAGKGTQARMLEERFGLVQLSTGDLLRAAVAQGTPAGLAAKAVMEAGGLVSDEIVLAILKDRMAEPDVAKGVILDGFPRTAGQAEALDTLLADAGQKVTAAVSLEVDDEAMIARVAGRYTCASCGEGYHDAFKQPAVAGVCDKCGGTEFKRRADDTAETARARLQAYHAQTAPLIAHYRALGVLEEIDAMGSIDEIAAGLGSIVERVA</sequence>
<dbReference type="Pfam" id="PF00406">
    <property type="entry name" value="ADK"/>
    <property type="match status" value="1"/>
</dbReference>
<evidence type="ECO:0000256" key="6">
    <source>
        <dbReference type="RuleBase" id="RU003330"/>
    </source>
</evidence>
<comment type="caution">
    <text evidence="9">The sequence shown here is derived from an EMBL/GenBank/DDBJ whole genome shotgun (WGS) entry which is preliminary data.</text>
</comment>
<feature type="binding site" evidence="5">
    <location>
        <position position="184"/>
    </location>
    <ligand>
        <name>AMP</name>
        <dbReference type="ChEBI" id="CHEBI:456215"/>
    </ligand>
</feature>
<dbReference type="Pfam" id="PF05191">
    <property type="entry name" value="ADK_lid"/>
    <property type="match status" value="1"/>
</dbReference>
<feature type="binding site" evidence="5">
    <location>
        <position position="142"/>
    </location>
    <ligand>
        <name>Zn(2+)</name>
        <dbReference type="ChEBI" id="CHEBI:29105"/>
        <note>structural</note>
    </ligand>
</feature>
<keyword evidence="1 5" id="KW-0808">Transferase</keyword>
<dbReference type="InterPro" id="IPR033690">
    <property type="entry name" value="Adenylat_kinase_CS"/>
</dbReference>
<evidence type="ECO:0000256" key="2">
    <source>
        <dbReference type="ARBA" id="ARBA00022727"/>
    </source>
</evidence>
<dbReference type="AlphaFoldDB" id="A0A421BPN1"/>
<comment type="domain">
    <text evidence="5">Consists of three domains, a large central CORE domain and two small peripheral domains, NMPbind and LID, which undergo movements during catalysis. The LID domain closes over the site of phosphoryl transfer upon ATP binding. Assembling and dissambling the active center during each catalytic cycle provides an effective means to prevent ATP hydrolysis. Some bacteria have evolved a zinc-coordinating structure that stabilizes the LID domain.</text>
</comment>
<name>A0A421BPN1_9RHOB</name>
<comment type="catalytic activity">
    <reaction evidence="5 7">
        <text>AMP + ATP = 2 ADP</text>
        <dbReference type="Rhea" id="RHEA:12973"/>
        <dbReference type="ChEBI" id="CHEBI:30616"/>
        <dbReference type="ChEBI" id="CHEBI:456215"/>
        <dbReference type="ChEBI" id="CHEBI:456216"/>
        <dbReference type="EC" id="2.7.4.3"/>
    </reaction>
</comment>
<dbReference type="SUPFAM" id="SSF57774">
    <property type="entry name" value="Microbial and mitochondrial ADK, insert 'zinc finger' domain"/>
    <property type="match status" value="1"/>
</dbReference>
<comment type="subunit">
    <text evidence="5 7">Monomer.</text>
</comment>
<dbReference type="GO" id="GO:0044209">
    <property type="term" value="P:AMP salvage"/>
    <property type="evidence" value="ECO:0007669"/>
    <property type="project" value="UniProtKB-UniRule"/>
</dbReference>
<dbReference type="RefSeq" id="WP_121533113.1">
    <property type="nucleotide sequence ID" value="NZ_RCHI01000007.1"/>
</dbReference>
<comment type="pathway">
    <text evidence="5">Purine metabolism; AMP biosynthesis via salvage pathway; AMP from ADP: step 1/1.</text>
</comment>
<dbReference type="InterPro" id="IPR036193">
    <property type="entry name" value="ADK_active_lid_dom_sf"/>
</dbReference>
<feature type="binding site" evidence="5">
    <location>
        <begin position="97"/>
        <end position="100"/>
    </location>
    <ligand>
        <name>AMP</name>
        <dbReference type="ChEBI" id="CHEBI:456215"/>
    </ligand>
</feature>
<evidence type="ECO:0000313" key="10">
    <source>
        <dbReference type="Proteomes" id="UP000279673"/>
    </source>
</evidence>
<dbReference type="PANTHER" id="PTHR23359">
    <property type="entry name" value="NUCLEOTIDE KINASE"/>
    <property type="match status" value="1"/>
</dbReference>
<dbReference type="InterPro" id="IPR027417">
    <property type="entry name" value="P-loop_NTPase"/>
</dbReference>
<dbReference type="PROSITE" id="PS00113">
    <property type="entry name" value="ADENYLATE_KINASE"/>
    <property type="match status" value="1"/>
</dbReference>
<proteinExistence type="inferred from homology"/>
<dbReference type="NCBIfam" id="NF001381">
    <property type="entry name" value="PRK00279.1-3"/>
    <property type="match status" value="1"/>
</dbReference>
<feature type="domain" description="Adenylate kinase active site lid" evidence="8">
    <location>
        <begin position="139"/>
        <end position="175"/>
    </location>
</feature>
<keyword evidence="10" id="KW-1185">Reference proteome</keyword>
<dbReference type="InterPro" id="IPR006259">
    <property type="entry name" value="Adenyl_kin_sub"/>
</dbReference>
<accession>A0A421BPN1</accession>
<keyword evidence="5" id="KW-0479">Metal-binding</keyword>
<dbReference type="HAMAP" id="MF_00235">
    <property type="entry name" value="Adenylate_kinase_Adk"/>
    <property type="match status" value="1"/>
</dbReference>
<feature type="binding site" evidence="5">
    <location>
        <position position="43"/>
    </location>
    <ligand>
        <name>AMP</name>
        <dbReference type="ChEBI" id="CHEBI:456215"/>
    </ligand>
</feature>
<dbReference type="Proteomes" id="UP000279673">
    <property type="component" value="Unassembled WGS sequence"/>
</dbReference>
<keyword evidence="5 7" id="KW-0067">ATP-binding</keyword>
<evidence type="ECO:0000256" key="1">
    <source>
        <dbReference type="ARBA" id="ARBA00022679"/>
    </source>
</evidence>
<evidence type="ECO:0000259" key="8">
    <source>
        <dbReference type="Pfam" id="PF05191"/>
    </source>
</evidence>
<dbReference type="NCBIfam" id="NF001380">
    <property type="entry name" value="PRK00279.1-2"/>
    <property type="match status" value="1"/>
</dbReference>
<comment type="function">
    <text evidence="5">Catalyzes the reversible transfer of the terminal phosphate group between ATP and AMP. Plays an important role in cellular energy homeostasis and in adenine nucleotide metabolism.</text>
</comment>
<dbReference type="FunFam" id="3.40.50.300:FF:000106">
    <property type="entry name" value="Adenylate kinase mitochondrial"/>
    <property type="match status" value="1"/>
</dbReference>
<feature type="binding site" evidence="5">
    <location>
        <position position="212"/>
    </location>
    <ligand>
        <name>ATP</name>
        <dbReference type="ChEBI" id="CHEBI:30616"/>
    </ligand>
</feature>
<evidence type="ECO:0000256" key="7">
    <source>
        <dbReference type="RuleBase" id="RU003331"/>
    </source>
</evidence>
<evidence type="ECO:0000256" key="4">
    <source>
        <dbReference type="ARBA" id="ARBA00022777"/>
    </source>
</evidence>
<dbReference type="GO" id="GO:0004017">
    <property type="term" value="F:AMP kinase activity"/>
    <property type="evidence" value="ECO:0007669"/>
    <property type="project" value="UniProtKB-UniRule"/>
</dbReference>
<reference evidence="9 10" key="1">
    <citation type="submission" date="2018-10" db="EMBL/GenBank/DDBJ databases">
        <title>Rhodobacter sp . BO-81.</title>
        <authorList>
            <person name="Im W.T."/>
        </authorList>
    </citation>
    <scope>NUCLEOTIDE SEQUENCE [LARGE SCALE GENOMIC DNA]</scope>
    <source>
        <strain evidence="9 10">BO-81</strain>
    </source>
</reference>
<feature type="binding site" evidence="5">
    <location>
        <position position="165"/>
    </location>
    <ligand>
        <name>Zn(2+)</name>
        <dbReference type="ChEBI" id="CHEBI:29105"/>
        <note>structural</note>
    </ligand>
</feature>
<keyword evidence="3 5" id="KW-0547">Nucleotide-binding</keyword>
<organism evidence="9 10">
    <name type="scientific">Paenirhodobacter hankyongi</name>
    <dbReference type="NCBI Taxonomy" id="2294033"/>
    <lineage>
        <taxon>Bacteria</taxon>
        <taxon>Pseudomonadati</taxon>
        <taxon>Pseudomonadota</taxon>
        <taxon>Alphaproteobacteria</taxon>
        <taxon>Rhodobacterales</taxon>
        <taxon>Rhodobacter group</taxon>
        <taxon>Paenirhodobacter</taxon>
    </lineage>
</organism>
<comment type="similarity">
    <text evidence="5 6">Belongs to the adenylate kinase family.</text>
</comment>
<dbReference type="EMBL" id="RCHI01000007">
    <property type="protein sequence ID" value="RLL65010.1"/>
    <property type="molecule type" value="Genomic_DNA"/>
</dbReference>
<keyword evidence="5" id="KW-0963">Cytoplasm</keyword>
<feature type="binding site" evidence="5">
    <location>
        <begin position="22"/>
        <end position="27"/>
    </location>
    <ligand>
        <name>ATP</name>
        <dbReference type="ChEBI" id="CHEBI:30616"/>
    </ligand>
</feature>
<dbReference type="InterPro" id="IPR000850">
    <property type="entry name" value="Adenylat/UMP-CMP_kin"/>
</dbReference>
<feature type="binding site" evidence="5">
    <location>
        <position position="139"/>
    </location>
    <ligand>
        <name>ATP</name>
        <dbReference type="ChEBI" id="CHEBI:30616"/>
    </ligand>
</feature>
<dbReference type="NCBIfam" id="TIGR01351">
    <property type="entry name" value="adk"/>
    <property type="match status" value="1"/>
</dbReference>
<feature type="binding site" evidence="5">
    <location>
        <position position="173"/>
    </location>
    <ligand>
        <name>AMP</name>
        <dbReference type="ChEBI" id="CHEBI:456215"/>
    </ligand>
</feature>
<dbReference type="GO" id="GO:0008270">
    <property type="term" value="F:zinc ion binding"/>
    <property type="evidence" value="ECO:0007669"/>
    <property type="project" value="UniProtKB-UniRule"/>
</dbReference>
<dbReference type="EC" id="2.7.4.3" evidence="5 7"/>
<comment type="caution">
    <text evidence="5">Lacks conserved residue(s) required for the propagation of feature annotation.</text>
</comment>
<feature type="binding site" evidence="5">
    <location>
        <position position="162"/>
    </location>
    <ligand>
        <name>Zn(2+)</name>
        <dbReference type="ChEBI" id="CHEBI:29105"/>
        <note>structural</note>
    </ligand>
</feature>
<keyword evidence="5" id="KW-0862">Zinc</keyword>
<feature type="binding site" evidence="5">
    <location>
        <position position="48"/>
    </location>
    <ligand>
        <name>AMP</name>
        <dbReference type="ChEBI" id="CHEBI:456215"/>
    </ligand>
</feature>
<dbReference type="PRINTS" id="PR00094">
    <property type="entry name" value="ADENYLTKNASE"/>
</dbReference>
<gene>
    <name evidence="5" type="primary">adk</name>
    <name evidence="9" type="ORF">DYS74_09265</name>
</gene>
<feature type="binding site" evidence="5">
    <location>
        <position position="145"/>
    </location>
    <ligand>
        <name>Zn(2+)</name>
        <dbReference type="ChEBI" id="CHEBI:29105"/>
        <note>structural</note>
    </ligand>
</feature>
<dbReference type="CDD" id="cd01428">
    <property type="entry name" value="ADK"/>
    <property type="match status" value="1"/>
</dbReference>
<feature type="region of interest" description="NMP" evidence="5">
    <location>
        <begin position="42"/>
        <end position="71"/>
    </location>
</feature>
<comment type="subcellular location">
    <subcellularLocation>
        <location evidence="5 7">Cytoplasm</location>
    </subcellularLocation>
</comment>
<keyword evidence="4 5" id="KW-0418">Kinase</keyword>
<feature type="binding site" evidence="5">
    <location>
        <position position="104"/>
    </location>
    <ligand>
        <name>AMP</name>
        <dbReference type="ChEBI" id="CHEBI:456215"/>
    </ligand>
</feature>
<dbReference type="GO" id="GO:0005737">
    <property type="term" value="C:cytoplasm"/>
    <property type="evidence" value="ECO:0007669"/>
    <property type="project" value="UniProtKB-SubCell"/>
</dbReference>
<dbReference type="NCBIfam" id="NF011100">
    <property type="entry name" value="PRK14527.1"/>
    <property type="match status" value="1"/>
</dbReference>
<dbReference type="InterPro" id="IPR007862">
    <property type="entry name" value="Adenylate_kinase_lid-dom"/>
</dbReference>
<keyword evidence="2 5" id="KW-0545">Nucleotide biosynthesis</keyword>
<evidence type="ECO:0000256" key="5">
    <source>
        <dbReference type="HAMAP-Rule" id="MF_00235"/>
    </source>
</evidence>
<dbReference type="GO" id="GO:0005524">
    <property type="term" value="F:ATP binding"/>
    <property type="evidence" value="ECO:0007669"/>
    <property type="project" value="UniProtKB-UniRule"/>
</dbReference>